<name>A0AAW1P836_9CHLO</name>
<keyword evidence="2" id="KW-1185">Reference proteome</keyword>
<sequence>MRKDACVPLQITSHGKATSSDYSRRGMSITEAKNMLRDHLPAQQARSWSQLNALRGQLSDADTQKMERILRRMDRLLAAALNATPDTFFEKSSKLREQGRVQLRAWHRLYGPHLKHRGQGQVLSMHWSGQSSA</sequence>
<accession>A0AAW1P836</accession>
<evidence type="ECO:0000313" key="2">
    <source>
        <dbReference type="Proteomes" id="UP001465755"/>
    </source>
</evidence>
<dbReference type="EMBL" id="JALJOQ010000018">
    <property type="protein sequence ID" value="KAK9809606.1"/>
    <property type="molecule type" value="Genomic_DNA"/>
</dbReference>
<proteinExistence type="predicted"/>
<comment type="caution">
    <text evidence="1">The sequence shown here is derived from an EMBL/GenBank/DDBJ whole genome shotgun (WGS) entry which is preliminary data.</text>
</comment>
<protein>
    <submittedName>
        <fullName evidence="1">Uncharacterized protein</fullName>
    </submittedName>
</protein>
<dbReference type="Proteomes" id="UP001465755">
    <property type="component" value="Unassembled WGS sequence"/>
</dbReference>
<organism evidence="1 2">
    <name type="scientific">Symbiochloris irregularis</name>
    <dbReference type="NCBI Taxonomy" id="706552"/>
    <lineage>
        <taxon>Eukaryota</taxon>
        <taxon>Viridiplantae</taxon>
        <taxon>Chlorophyta</taxon>
        <taxon>core chlorophytes</taxon>
        <taxon>Trebouxiophyceae</taxon>
        <taxon>Trebouxiales</taxon>
        <taxon>Trebouxiaceae</taxon>
        <taxon>Symbiochloris</taxon>
    </lineage>
</organism>
<evidence type="ECO:0000313" key="1">
    <source>
        <dbReference type="EMBL" id="KAK9809606.1"/>
    </source>
</evidence>
<reference evidence="1 2" key="1">
    <citation type="journal article" date="2024" name="Nat. Commun.">
        <title>Phylogenomics reveals the evolutionary origins of lichenization in chlorophyte algae.</title>
        <authorList>
            <person name="Puginier C."/>
            <person name="Libourel C."/>
            <person name="Otte J."/>
            <person name="Skaloud P."/>
            <person name="Haon M."/>
            <person name="Grisel S."/>
            <person name="Petersen M."/>
            <person name="Berrin J.G."/>
            <person name="Delaux P.M."/>
            <person name="Dal Grande F."/>
            <person name="Keller J."/>
        </authorList>
    </citation>
    <scope>NUCLEOTIDE SEQUENCE [LARGE SCALE GENOMIC DNA]</scope>
    <source>
        <strain evidence="1 2">SAG 2036</strain>
    </source>
</reference>
<dbReference type="AlphaFoldDB" id="A0AAW1P836"/>
<gene>
    <name evidence="1" type="ORF">WJX73_007103</name>
</gene>